<name>A0A644ZCS1_9ZZZZ</name>
<dbReference type="EMBL" id="VSSQ01008322">
    <property type="protein sequence ID" value="MPM38549.1"/>
    <property type="molecule type" value="Genomic_DNA"/>
</dbReference>
<accession>A0A644ZCS1</accession>
<protein>
    <recommendedName>
        <fullName evidence="1">DUF6922 domain-containing protein</fullName>
    </recommendedName>
</protein>
<evidence type="ECO:0000259" key="1">
    <source>
        <dbReference type="Pfam" id="PF21956"/>
    </source>
</evidence>
<dbReference type="AlphaFoldDB" id="A0A644ZCS1"/>
<dbReference type="Pfam" id="PF21956">
    <property type="entry name" value="DUF6922"/>
    <property type="match status" value="1"/>
</dbReference>
<evidence type="ECO:0000313" key="2">
    <source>
        <dbReference type="EMBL" id="MPM38549.1"/>
    </source>
</evidence>
<proteinExistence type="predicted"/>
<organism evidence="2">
    <name type="scientific">bioreactor metagenome</name>
    <dbReference type="NCBI Taxonomy" id="1076179"/>
    <lineage>
        <taxon>unclassified sequences</taxon>
        <taxon>metagenomes</taxon>
        <taxon>ecological metagenomes</taxon>
    </lineage>
</organism>
<sequence length="106" mass="13035">MFTNWEEKSKGLSVSKRLLWEYEPSKVDWFRMRHIVVTRIIERGRMEDFYAAIRLYGGMENFRQIIREVPFLTDRDMDFVCKIFDLKKDDLSCYTRKQLREKHLSF</sequence>
<dbReference type="InterPro" id="IPR053830">
    <property type="entry name" value="DUF6922"/>
</dbReference>
<reference evidence="2" key="1">
    <citation type="submission" date="2019-08" db="EMBL/GenBank/DDBJ databases">
        <authorList>
            <person name="Kucharzyk K."/>
            <person name="Murdoch R.W."/>
            <person name="Higgins S."/>
            <person name="Loffler F."/>
        </authorList>
    </citation>
    <scope>NUCLEOTIDE SEQUENCE</scope>
</reference>
<gene>
    <name evidence="2" type="ORF">SDC9_85178</name>
</gene>
<feature type="domain" description="DUF6922" evidence="1">
    <location>
        <begin position="15"/>
        <end position="65"/>
    </location>
</feature>
<comment type="caution">
    <text evidence="2">The sequence shown here is derived from an EMBL/GenBank/DDBJ whole genome shotgun (WGS) entry which is preliminary data.</text>
</comment>